<dbReference type="RefSeq" id="WP_344005132.1">
    <property type="nucleotide sequence ID" value="NZ_BAAAMY010000002.1"/>
</dbReference>
<name>A0ABP5AHC4_9ACTN</name>
<evidence type="ECO:0000256" key="1">
    <source>
        <dbReference type="SAM" id="MobiDB-lite"/>
    </source>
</evidence>
<sequence length="178" mass="18939">MTIHDTHPFAEPPETREPGRRLRGRVTGTVSLWTAGEGGGRAGLTVSSWLVVAGERTRLLGLLDPDSDLADAIEDTGRAVVQLLTWPDRDLAEAFAGAAPAPGGLFAQATFVDTAWGPRLASSATWAGGRLESATSLGWSQQVVLVVEHLELGDEDPTGAPLEHRRGRYRRPGGPEGR</sequence>
<dbReference type="Proteomes" id="UP001501612">
    <property type="component" value="Unassembled WGS sequence"/>
</dbReference>
<feature type="region of interest" description="Disordered" evidence="1">
    <location>
        <begin position="1"/>
        <end position="21"/>
    </location>
</feature>
<accession>A0ABP5AHC4</accession>
<dbReference type="Pfam" id="PF01613">
    <property type="entry name" value="Flavin_Reduct"/>
    <property type="match status" value="1"/>
</dbReference>
<feature type="region of interest" description="Disordered" evidence="1">
    <location>
        <begin position="154"/>
        <end position="178"/>
    </location>
</feature>
<dbReference type="InterPro" id="IPR012349">
    <property type="entry name" value="Split_barrel_FMN-bd"/>
</dbReference>
<proteinExistence type="predicted"/>
<dbReference type="InterPro" id="IPR002563">
    <property type="entry name" value="Flavin_Rdtase-like_dom"/>
</dbReference>
<evidence type="ECO:0000259" key="2">
    <source>
        <dbReference type="SMART" id="SM00903"/>
    </source>
</evidence>
<keyword evidence="4" id="KW-1185">Reference proteome</keyword>
<gene>
    <name evidence="3" type="ORF">GCM10009737_12190</name>
</gene>
<protein>
    <recommendedName>
        <fullName evidence="2">Flavin reductase like domain-containing protein</fullName>
    </recommendedName>
</protein>
<organism evidence="3 4">
    <name type="scientific">Nocardioides lentus</name>
    <dbReference type="NCBI Taxonomy" id="338077"/>
    <lineage>
        <taxon>Bacteria</taxon>
        <taxon>Bacillati</taxon>
        <taxon>Actinomycetota</taxon>
        <taxon>Actinomycetes</taxon>
        <taxon>Propionibacteriales</taxon>
        <taxon>Nocardioidaceae</taxon>
        <taxon>Nocardioides</taxon>
    </lineage>
</organism>
<dbReference type="SUPFAM" id="SSF50475">
    <property type="entry name" value="FMN-binding split barrel"/>
    <property type="match status" value="1"/>
</dbReference>
<evidence type="ECO:0000313" key="3">
    <source>
        <dbReference type="EMBL" id="GAA1912255.1"/>
    </source>
</evidence>
<comment type="caution">
    <text evidence="3">The sequence shown here is derived from an EMBL/GenBank/DDBJ whole genome shotgun (WGS) entry which is preliminary data.</text>
</comment>
<feature type="domain" description="Flavin reductase like" evidence="2">
    <location>
        <begin position="23"/>
        <end position="171"/>
    </location>
</feature>
<dbReference type="EMBL" id="BAAAMY010000002">
    <property type="protein sequence ID" value="GAA1912255.1"/>
    <property type="molecule type" value="Genomic_DNA"/>
</dbReference>
<reference evidence="4" key="1">
    <citation type="journal article" date="2019" name="Int. J. Syst. Evol. Microbiol.">
        <title>The Global Catalogue of Microorganisms (GCM) 10K type strain sequencing project: providing services to taxonomists for standard genome sequencing and annotation.</title>
        <authorList>
            <consortium name="The Broad Institute Genomics Platform"/>
            <consortium name="The Broad Institute Genome Sequencing Center for Infectious Disease"/>
            <person name="Wu L."/>
            <person name="Ma J."/>
        </authorList>
    </citation>
    <scope>NUCLEOTIDE SEQUENCE [LARGE SCALE GENOMIC DNA]</scope>
    <source>
        <strain evidence="4">JCM 14046</strain>
    </source>
</reference>
<dbReference type="Gene3D" id="2.30.110.10">
    <property type="entry name" value="Electron Transport, Fmn-binding Protein, Chain A"/>
    <property type="match status" value="1"/>
</dbReference>
<evidence type="ECO:0000313" key="4">
    <source>
        <dbReference type="Proteomes" id="UP001501612"/>
    </source>
</evidence>
<dbReference type="SMART" id="SM00903">
    <property type="entry name" value="Flavin_Reduct"/>
    <property type="match status" value="1"/>
</dbReference>
<feature type="compositionally biased region" description="Basic and acidic residues" evidence="1">
    <location>
        <begin position="1"/>
        <end position="20"/>
    </location>
</feature>